<dbReference type="PANTHER" id="PTHR43133:SF8">
    <property type="entry name" value="RNA POLYMERASE SIGMA FACTOR HI_1459-RELATED"/>
    <property type="match status" value="1"/>
</dbReference>
<evidence type="ECO:0000259" key="7">
    <source>
        <dbReference type="Pfam" id="PF04542"/>
    </source>
</evidence>
<keyword evidence="2" id="KW-0805">Transcription regulation</keyword>
<dbReference type="SUPFAM" id="SSF88659">
    <property type="entry name" value="Sigma3 and sigma4 domains of RNA polymerase sigma factors"/>
    <property type="match status" value="1"/>
</dbReference>
<dbReference type="InterPro" id="IPR039425">
    <property type="entry name" value="RNA_pol_sigma-70-like"/>
</dbReference>
<dbReference type="Pfam" id="PF08281">
    <property type="entry name" value="Sigma70_r4_2"/>
    <property type="match status" value="1"/>
</dbReference>
<dbReference type="InterPro" id="IPR036388">
    <property type="entry name" value="WH-like_DNA-bd_sf"/>
</dbReference>
<dbReference type="InterPro" id="IPR013325">
    <property type="entry name" value="RNA_pol_sigma_r2"/>
</dbReference>
<organism evidence="9 10">
    <name type="scientific">Paenibacillus artemisiicola</name>
    <dbReference type="NCBI Taxonomy" id="1172618"/>
    <lineage>
        <taxon>Bacteria</taxon>
        <taxon>Bacillati</taxon>
        <taxon>Bacillota</taxon>
        <taxon>Bacilli</taxon>
        <taxon>Bacillales</taxon>
        <taxon>Paenibacillaceae</taxon>
        <taxon>Paenibacillus</taxon>
    </lineage>
</organism>
<evidence type="ECO:0000256" key="4">
    <source>
        <dbReference type="ARBA" id="ARBA00023125"/>
    </source>
</evidence>
<sequence>MEVNAGNEWIESLIDRYYDSVYRYCYHMLRQRQDAEDASQEIFVKTLKSRNVQHQIQSEAAWIYRVAHNHCLNILKKRKLLQLLPFVPGRSGDSFQDAALAHVESSLDIDRLLSRLSSEERSIMVLRVIEDRAFEEIGAIIHHSAATARKKFERAKRKLQKSLQSGNGGQEHEQATVSYI</sequence>
<dbReference type="Gene3D" id="1.10.1740.10">
    <property type="match status" value="1"/>
</dbReference>
<dbReference type="InterPro" id="IPR013249">
    <property type="entry name" value="RNA_pol_sigma70_r4_t2"/>
</dbReference>
<dbReference type="InterPro" id="IPR014284">
    <property type="entry name" value="RNA_pol_sigma-70_dom"/>
</dbReference>
<dbReference type="Proteomes" id="UP000670947">
    <property type="component" value="Unassembled WGS sequence"/>
</dbReference>
<accession>A0ABS3WAB3</accession>
<evidence type="ECO:0000256" key="6">
    <source>
        <dbReference type="SAM" id="MobiDB-lite"/>
    </source>
</evidence>
<feature type="domain" description="RNA polymerase sigma-70 region 2" evidence="7">
    <location>
        <begin position="13"/>
        <end position="79"/>
    </location>
</feature>
<comment type="caution">
    <text evidence="9">The sequence shown here is derived from an EMBL/GenBank/DDBJ whole genome shotgun (WGS) entry which is preliminary data.</text>
</comment>
<dbReference type="PANTHER" id="PTHR43133">
    <property type="entry name" value="RNA POLYMERASE ECF-TYPE SIGMA FACTO"/>
    <property type="match status" value="1"/>
</dbReference>
<dbReference type="InterPro" id="IPR007627">
    <property type="entry name" value="RNA_pol_sigma70_r2"/>
</dbReference>
<protein>
    <submittedName>
        <fullName evidence="9">RNA polymerase sigma factor</fullName>
    </submittedName>
</protein>
<dbReference type="RefSeq" id="WP_208847996.1">
    <property type="nucleotide sequence ID" value="NZ_JAGGDJ010000007.1"/>
</dbReference>
<dbReference type="SUPFAM" id="SSF88946">
    <property type="entry name" value="Sigma2 domain of RNA polymerase sigma factors"/>
    <property type="match status" value="1"/>
</dbReference>
<keyword evidence="3" id="KW-0731">Sigma factor</keyword>
<evidence type="ECO:0000313" key="9">
    <source>
        <dbReference type="EMBL" id="MBO7745091.1"/>
    </source>
</evidence>
<feature type="region of interest" description="Disordered" evidence="6">
    <location>
        <begin position="160"/>
        <end position="180"/>
    </location>
</feature>
<dbReference type="Pfam" id="PF04542">
    <property type="entry name" value="Sigma70_r2"/>
    <property type="match status" value="1"/>
</dbReference>
<dbReference type="Gene3D" id="1.10.10.10">
    <property type="entry name" value="Winged helix-like DNA-binding domain superfamily/Winged helix DNA-binding domain"/>
    <property type="match status" value="1"/>
</dbReference>
<reference evidence="9 10" key="1">
    <citation type="submission" date="2021-03" db="EMBL/GenBank/DDBJ databases">
        <title>Paenibacillus artemisicola MWE-103 whole genome sequence.</title>
        <authorList>
            <person name="Ham Y.J."/>
        </authorList>
    </citation>
    <scope>NUCLEOTIDE SEQUENCE [LARGE SCALE GENOMIC DNA]</scope>
    <source>
        <strain evidence="9 10">MWE-103</strain>
    </source>
</reference>
<keyword evidence="5" id="KW-0804">Transcription</keyword>
<evidence type="ECO:0000256" key="3">
    <source>
        <dbReference type="ARBA" id="ARBA00023082"/>
    </source>
</evidence>
<keyword evidence="10" id="KW-1185">Reference proteome</keyword>
<dbReference type="EMBL" id="JAGGDJ010000007">
    <property type="protein sequence ID" value="MBO7745091.1"/>
    <property type="molecule type" value="Genomic_DNA"/>
</dbReference>
<evidence type="ECO:0000256" key="1">
    <source>
        <dbReference type="ARBA" id="ARBA00010641"/>
    </source>
</evidence>
<evidence type="ECO:0000256" key="5">
    <source>
        <dbReference type="ARBA" id="ARBA00023163"/>
    </source>
</evidence>
<gene>
    <name evidence="9" type="ORF">I8J29_12850</name>
</gene>
<dbReference type="InterPro" id="IPR013324">
    <property type="entry name" value="RNA_pol_sigma_r3/r4-like"/>
</dbReference>
<feature type="domain" description="RNA polymerase sigma factor 70 region 4 type 2" evidence="8">
    <location>
        <begin position="107"/>
        <end position="159"/>
    </location>
</feature>
<comment type="similarity">
    <text evidence="1">Belongs to the sigma-70 factor family. ECF subfamily.</text>
</comment>
<name>A0ABS3WAB3_9BACL</name>
<proteinExistence type="inferred from homology"/>
<evidence type="ECO:0000313" key="10">
    <source>
        <dbReference type="Proteomes" id="UP000670947"/>
    </source>
</evidence>
<evidence type="ECO:0000256" key="2">
    <source>
        <dbReference type="ARBA" id="ARBA00023015"/>
    </source>
</evidence>
<keyword evidence="4" id="KW-0238">DNA-binding</keyword>
<evidence type="ECO:0000259" key="8">
    <source>
        <dbReference type="Pfam" id="PF08281"/>
    </source>
</evidence>
<dbReference type="NCBIfam" id="TIGR02937">
    <property type="entry name" value="sigma70-ECF"/>
    <property type="match status" value="1"/>
</dbReference>